<evidence type="ECO:0000256" key="1">
    <source>
        <dbReference type="ARBA" id="ARBA00022884"/>
    </source>
</evidence>
<evidence type="ECO:0000256" key="3">
    <source>
        <dbReference type="SAM" id="MobiDB-lite"/>
    </source>
</evidence>
<dbReference type="EMBL" id="MU253745">
    <property type="protein sequence ID" value="KAG9248643.1"/>
    <property type="molecule type" value="Genomic_DNA"/>
</dbReference>
<comment type="caution">
    <text evidence="5">The sequence shown here is derived from an EMBL/GenBank/DDBJ whole genome shotgun (WGS) entry which is preliminary data.</text>
</comment>
<accession>A0A9P7ZBZ9</accession>
<feature type="region of interest" description="Disordered" evidence="3">
    <location>
        <begin position="1"/>
        <end position="62"/>
    </location>
</feature>
<dbReference type="SUPFAM" id="SSF54928">
    <property type="entry name" value="RNA-binding domain, RBD"/>
    <property type="match status" value="1"/>
</dbReference>
<sequence length="236" mass="24322">MSGKLDQSLEEILSTSRRSGGRGGAKTRGKRVATTKAAPVGGIKKQKKPTPTGPSSQHNARGVVGSGVLVSGLPKDVSEPQIKEYFGNSVGPIKKVEISYGPGGVSRGTATIIFHRSDSAAKAVEKLDGISVDNRPIKVDVIIDAKVAKALPAPKGLSERISVKAKPKSAAVIKPATGAARGGKAARGRGGKDTTRARPAKKTSDELDSEMADYFEKGTNAGAPVAGDAVMDDEIL</sequence>
<dbReference type="GO" id="GO:0005634">
    <property type="term" value="C:nucleus"/>
    <property type="evidence" value="ECO:0007669"/>
    <property type="project" value="TreeGrafter"/>
</dbReference>
<evidence type="ECO:0000256" key="2">
    <source>
        <dbReference type="PROSITE-ProRule" id="PRU00176"/>
    </source>
</evidence>
<feature type="region of interest" description="Disordered" evidence="3">
    <location>
        <begin position="176"/>
        <end position="236"/>
    </location>
</feature>
<protein>
    <submittedName>
        <fullName evidence="5">mRNA export protein mlo3</fullName>
    </submittedName>
</protein>
<dbReference type="PANTHER" id="PTHR19965">
    <property type="entry name" value="RNA AND EXPORT FACTOR BINDING PROTEIN"/>
    <property type="match status" value="1"/>
</dbReference>
<dbReference type="InterPro" id="IPR035979">
    <property type="entry name" value="RBD_domain_sf"/>
</dbReference>
<dbReference type="InterPro" id="IPR025715">
    <property type="entry name" value="FoP_C"/>
</dbReference>
<proteinExistence type="predicted"/>
<dbReference type="InterPro" id="IPR012677">
    <property type="entry name" value="Nucleotide-bd_a/b_plait_sf"/>
</dbReference>
<dbReference type="Pfam" id="PF00076">
    <property type="entry name" value="RRM_1"/>
    <property type="match status" value="1"/>
</dbReference>
<reference evidence="5" key="1">
    <citation type="journal article" date="2021" name="IMA Fungus">
        <title>Genomic characterization of three marine fungi, including Emericellopsis atlantica sp. nov. with signatures of a generalist lifestyle and marine biomass degradation.</title>
        <authorList>
            <person name="Hagestad O.C."/>
            <person name="Hou L."/>
            <person name="Andersen J.H."/>
            <person name="Hansen E.H."/>
            <person name="Altermark B."/>
            <person name="Li C."/>
            <person name="Kuhnert E."/>
            <person name="Cox R.J."/>
            <person name="Crous P.W."/>
            <person name="Spatafora J.W."/>
            <person name="Lail K."/>
            <person name="Amirebrahimi M."/>
            <person name="Lipzen A."/>
            <person name="Pangilinan J."/>
            <person name="Andreopoulos W."/>
            <person name="Hayes R.D."/>
            <person name="Ng V."/>
            <person name="Grigoriev I.V."/>
            <person name="Jackson S.A."/>
            <person name="Sutton T.D.S."/>
            <person name="Dobson A.D.W."/>
            <person name="Rama T."/>
        </authorList>
    </citation>
    <scope>NUCLEOTIDE SEQUENCE</scope>
    <source>
        <strain evidence="5">TRa3180A</strain>
    </source>
</reference>
<dbReference type="SMART" id="SM01218">
    <property type="entry name" value="FoP_duplication"/>
    <property type="match status" value="1"/>
</dbReference>
<feature type="domain" description="RRM" evidence="4">
    <location>
        <begin position="66"/>
        <end position="144"/>
    </location>
</feature>
<evidence type="ECO:0000313" key="5">
    <source>
        <dbReference type="EMBL" id="KAG9248643.1"/>
    </source>
</evidence>
<keyword evidence="6" id="KW-1185">Reference proteome</keyword>
<dbReference type="PANTHER" id="PTHR19965:SF35">
    <property type="entry name" value="RNA ANNEALING PROTEIN YRA1"/>
    <property type="match status" value="1"/>
</dbReference>
<dbReference type="OrthoDB" id="346839at2759"/>
<name>A0A9P7ZBZ9_9HELO</name>
<evidence type="ECO:0000259" key="4">
    <source>
        <dbReference type="PROSITE" id="PS50102"/>
    </source>
</evidence>
<dbReference type="InterPro" id="IPR051229">
    <property type="entry name" value="ALYREF_mRNA_export"/>
</dbReference>
<dbReference type="InterPro" id="IPR000504">
    <property type="entry name" value="RRM_dom"/>
</dbReference>
<dbReference type="Proteomes" id="UP000887226">
    <property type="component" value="Unassembled WGS sequence"/>
</dbReference>
<dbReference type="SMART" id="SM00360">
    <property type="entry name" value="RRM"/>
    <property type="match status" value="1"/>
</dbReference>
<gene>
    <name evidence="5" type="ORF">BJ878DRAFT_325916</name>
</gene>
<dbReference type="AlphaFoldDB" id="A0A9P7ZBZ9"/>
<dbReference type="Gene3D" id="3.30.70.330">
    <property type="match status" value="1"/>
</dbReference>
<dbReference type="PROSITE" id="PS50102">
    <property type="entry name" value="RRM"/>
    <property type="match status" value="1"/>
</dbReference>
<dbReference type="GO" id="GO:0003729">
    <property type="term" value="F:mRNA binding"/>
    <property type="evidence" value="ECO:0007669"/>
    <property type="project" value="TreeGrafter"/>
</dbReference>
<keyword evidence="1 2" id="KW-0694">RNA-binding</keyword>
<organism evidence="5 6">
    <name type="scientific">Calycina marina</name>
    <dbReference type="NCBI Taxonomy" id="1763456"/>
    <lineage>
        <taxon>Eukaryota</taxon>
        <taxon>Fungi</taxon>
        <taxon>Dikarya</taxon>
        <taxon>Ascomycota</taxon>
        <taxon>Pezizomycotina</taxon>
        <taxon>Leotiomycetes</taxon>
        <taxon>Helotiales</taxon>
        <taxon>Pezizellaceae</taxon>
        <taxon>Calycina</taxon>
    </lineage>
</organism>
<evidence type="ECO:0000313" key="6">
    <source>
        <dbReference type="Proteomes" id="UP000887226"/>
    </source>
</evidence>